<dbReference type="InterPro" id="IPR011010">
    <property type="entry name" value="DNA_brk_join_enz"/>
</dbReference>
<dbReference type="InterPro" id="IPR046668">
    <property type="entry name" value="DUF6538"/>
</dbReference>
<dbReference type="GO" id="GO:0015074">
    <property type="term" value="P:DNA integration"/>
    <property type="evidence" value="ECO:0007669"/>
    <property type="project" value="UniProtKB-KW"/>
</dbReference>
<name>A0A5C4R5W9_9RHOB</name>
<dbReference type="InterPro" id="IPR013762">
    <property type="entry name" value="Integrase-like_cat_sf"/>
</dbReference>
<dbReference type="SUPFAM" id="SSF56349">
    <property type="entry name" value="DNA breaking-rejoining enzymes"/>
    <property type="match status" value="1"/>
</dbReference>
<evidence type="ECO:0000313" key="6">
    <source>
        <dbReference type="EMBL" id="TNH39315.1"/>
    </source>
</evidence>
<evidence type="ECO:0000259" key="5">
    <source>
        <dbReference type="PROSITE" id="PS51898"/>
    </source>
</evidence>
<keyword evidence="3" id="KW-0238">DNA-binding</keyword>
<dbReference type="Gene3D" id="1.10.443.10">
    <property type="entry name" value="Intergrase catalytic core"/>
    <property type="match status" value="1"/>
</dbReference>
<dbReference type="PROSITE" id="PS51898">
    <property type="entry name" value="TYR_RECOMBINASE"/>
    <property type="match status" value="1"/>
</dbReference>
<evidence type="ECO:0000256" key="3">
    <source>
        <dbReference type="ARBA" id="ARBA00023125"/>
    </source>
</evidence>
<comment type="caution">
    <text evidence="6">The sequence shown here is derived from an EMBL/GenBank/DDBJ whole genome shotgun (WGS) entry which is preliminary data.</text>
</comment>
<dbReference type="GO" id="GO:0006310">
    <property type="term" value="P:DNA recombination"/>
    <property type="evidence" value="ECO:0007669"/>
    <property type="project" value="UniProtKB-KW"/>
</dbReference>
<dbReference type="PANTHER" id="PTHR30349:SF41">
    <property type="entry name" value="INTEGRASE_RECOMBINASE PROTEIN MJ0367-RELATED"/>
    <property type="match status" value="1"/>
</dbReference>
<organism evidence="6 7">
    <name type="scientific">Paracoccus haeundaensis</name>
    <dbReference type="NCBI Taxonomy" id="225362"/>
    <lineage>
        <taxon>Bacteria</taxon>
        <taxon>Pseudomonadati</taxon>
        <taxon>Pseudomonadota</taxon>
        <taxon>Alphaproteobacteria</taxon>
        <taxon>Rhodobacterales</taxon>
        <taxon>Paracoccaceae</taxon>
        <taxon>Paracoccus</taxon>
    </lineage>
</organism>
<dbReference type="PANTHER" id="PTHR30349">
    <property type="entry name" value="PHAGE INTEGRASE-RELATED"/>
    <property type="match status" value="1"/>
</dbReference>
<sequence length="412" mass="46571">MAQYLVKQRNGYYATIEVPKSLRAKLGKVRFKQSLQTDSLKVAEVRKHALVSRWKAEIEAARNNLSETDLAFLVKVQKDSRKKDEPPKLTTEMIQHIMNVVGPASALSDTEKTEIDEIAKGKTFLLKQFIADYDKSLTYIEEKTKDIRISDVKRFAKQFKYAKDATKKAVRDWVEINLIAEQGLSLLSCRKIVSNSRQYWKYLQDKKDLNLPDPFDDVVPARLTTQKQINADSRKSFEVDDYKKLIAATKDLQMVALIRIAAYTGCRLEEICSLKTSDVKKDRLVIQDAKTKSGLRTIPIHKDIASLVASLVKGSLDGYVLSGLTENKYGDRSNAIGKRFGRIKTNCGYGPDLVFHSFRKSVASQFEAAGIDELIAARLLGHKITTMSYGRYSSGNTPFPKLQEAINTLDWN</sequence>
<keyword evidence="2" id="KW-0229">DNA integration</keyword>
<proteinExistence type="inferred from homology"/>
<dbReference type="GO" id="GO:0003677">
    <property type="term" value="F:DNA binding"/>
    <property type="evidence" value="ECO:0007669"/>
    <property type="project" value="UniProtKB-KW"/>
</dbReference>
<protein>
    <recommendedName>
        <fullName evidence="5">Tyr recombinase domain-containing protein</fullName>
    </recommendedName>
</protein>
<dbReference type="Pfam" id="PF20172">
    <property type="entry name" value="DUF6538"/>
    <property type="match status" value="1"/>
</dbReference>
<dbReference type="AlphaFoldDB" id="A0A5C4R5W9"/>
<dbReference type="RefSeq" id="WP_139598651.1">
    <property type="nucleotide sequence ID" value="NZ_VDDC01000016.1"/>
</dbReference>
<evidence type="ECO:0000256" key="2">
    <source>
        <dbReference type="ARBA" id="ARBA00022908"/>
    </source>
</evidence>
<evidence type="ECO:0000256" key="4">
    <source>
        <dbReference type="ARBA" id="ARBA00023172"/>
    </source>
</evidence>
<keyword evidence="7" id="KW-1185">Reference proteome</keyword>
<dbReference type="InterPro" id="IPR050090">
    <property type="entry name" value="Tyrosine_recombinase_XerCD"/>
</dbReference>
<keyword evidence="4" id="KW-0233">DNA recombination</keyword>
<dbReference type="InterPro" id="IPR002104">
    <property type="entry name" value="Integrase_catalytic"/>
</dbReference>
<gene>
    <name evidence="6" type="ORF">FHD67_10295</name>
</gene>
<feature type="domain" description="Tyr recombinase" evidence="5">
    <location>
        <begin position="232"/>
        <end position="407"/>
    </location>
</feature>
<dbReference type="Proteomes" id="UP000304880">
    <property type="component" value="Unassembled WGS sequence"/>
</dbReference>
<accession>A0A5C4R5W9</accession>
<dbReference type="Pfam" id="PF00589">
    <property type="entry name" value="Phage_integrase"/>
    <property type="match status" value="1"/>
</dbReference>
<comment type="similarity">
    <text evidence="1">Belongs to the 'phage' integrase family.</text>
</comment>
<evidence type="ECO:0000256" key="1">
    <source>
        <dbReference type="ARBA" id="ARBA00008857"/>
    </source>
</evidence>
<reference evidence="6 7" key="1">
    <citation type="submission" date="2019-06" db="EMBL/GenBank/DDBJ databases">
        <authorList>
            <person name="Li J."/>
        </authorList>
    </citation>
    <scope>NUCLEOTIDE SEQUENCE [LARGE SCALE GENOMIC DNA]</scope>
    <source>
        <strain evidence="6 7">CGMCC 1.8012</strain>
    </source>
</reference>
<evidence type="ECO:0000313" key="7">
    <source>
        <dbReference type="Proteomes" id="UP000304880"/>
    </source>
</evidence>
<dbReference type="EMBL" id="VDDC01000016">
    <property type="protein sequence ID" value="TNH39315.1"/>
    <property type="molecule type" value="Genomic_DNA"/>
</dbReference>